<dbReference type="EMBL" id="CP026993">
    <property type="protein sequence ID" value="QLH02594.1"/>
    <property type="molecule type" value="Genomic_DNA"/>
</dbReference>
<protein>
    <recommendedName>
        <fullName evidence="3">Carbonic anhydrase</fullName>
    </recommendedName>
</protein>
<dbReference type="OrthoDB" id="9675at2157"/>
<reference evidence="1 2" key="1">
    <citation type="submission" date="2018-02" db="EMBL/GenBank/DDBJ databases">
        <title>Complete genome of Nitrosopumilus cobalaminigenes HCA1.</title>
        <authorList>
            <person name="Qin W."/>
            <person name="Zheng Y."/>
            <person name="Stahl D.A."/>
        </authorList>
    </citation>
    <scope>NUCLEOTIDE SEQUENCE [LARGE SCALE GENOMIC DNA]</scope>
    <source>
        <strain evidence="1 2">HCA1</strain>
    </source>
</reference>
<gene>
    <name evidence="1" type="ORF">C5F47_02970</name>
</gene>
<evidence type="ECO:0000313" key="2">
    <source>
        <dbReference type="Proteomes" id="UP000509771"/>
    </source>
</evidence>
<evidence type="ECO:0008006" key="3">
    <source>
        <dbReference type="Google" id="ProtNLM"/>
    </source>
</evidence>
<dbReference type="KEGG" id="ncl:C5F47_02970"/>
<dbReference type="Proteomes" id="UP000509771">
    <property type="component" value="Chromosome"/>
</dbReference>
<keyword evidence="2" id="KW-1185">Reference proteome</keyword>
<dbReference type="RefSeq" id="WP_179361432.1">
    <property type="nucleotide sequence ID" value="NZ_CP026993.1"/>
</dbReference>
<sequence>MSSKFGTAINCLDGRIQLPINQWLKTNYNVDNVDTITEHGVVKLFTNNNECSKIHSKVLHSINESNSQIILVSAHHDCEGNQVSKDEQIRQIKNAISKIKSWELPVPIIGIWINEQFQVEIIE</sequence>
<name>A0A7D5LYV3_9ARCH</name>
<dbReference type="InterPro" id="IPR046871">
    <property type="entry name" value="Pro_CA_2"/>
</dbReference>
<organism evidence="1 2">
    <name type="scientific">Nitrosopumilus cobalaminigenes</name>
    <dbReference type="NCBI Taxonomy" id="1470066"/>
    <lineage>
        <taxon>Archaea</taxon>
        <taxon>Nitrososphaerota</taxon>
        <taxon>Nitrososphaeria</taxon>
        <taxon>Nitrosopumilales</taxon>
        <taxon>Nitrosopumilaceae</taxon>
        <taxon>Nitrosopumilus</taxon>
    </lineage>
</organism>
<dbReference type="GeneID" id="56058948"/>
<accession>A0A7D5LYV3</accession>
<dbReference type="AlphaFoldDB" id="A0A7D5LYV3"/>
<dbReference type="Pfam" id="PF20393">
    <property type="entry name" value="Pro_CA_2"/>
    <property type="match status" value="1"/>
</dbReference>
<proteinExistence type="predicted"/>
<evidence type="ECO:0000313" key="1">
    <source>
        <dbReference type="EMBL" id="QLH02594.1"/>
    </source>
</evidence>